<sequence>MSSRKADPRVAGSIRTRLVSLGLLIMVWSVCAAVLADPETLPSPLEIGRLTLKELFSGPLLYNLGITLGRVVAAFVLAMAIGTAFGLLMGRRKSVDTWFDPWLLFFLNLPALVTIVLCYLWIGLTEVAAITAVAINKIPMVTVLIREGARTFDPALDDMSRIFRVPRLTRLRHIIVPQLAPFFAASARTGTALIWKIVLVVEFLGRSNGVGFQIHLYFQLFDVAMVLTYALSFIAVMLTIEFAVLQPWERRASRWRHA</sequence>
<name>A0A0M7A3L0_9HYPH</name>
<evidence type="ECO:0000256" key="4">
    <source>
        <dbReference type="ARBA" id="ARBA00022692"/>
    </source>
</evidence>
<evidence type="ECO:0000256" key="7">
    <source>
        <dbReference type="RuleBase" id="RU363032"/>
    </source>
</evidence>
<evidence type="ECO:0000256" key="3">
    <source>
        <dbReference type="ARBA" id="ARBA00022475"/>
    </source>
</evidence>
<accession>A0A0M7A3L0</accession>
<organism evidence="9 10">
    <name type="scientific">Roseibium album</name>
    <dbReference type="NCBI Taxonomy" id="311410"/>
    <lineage>
        <taxon>Bacteria</taxon>
        <taxon>Pseudomonadati</taxon>
        <taxon>Pseudomonadota</taxon>
        <taxon>Alphaproteobacteria</taxon>
        <taxon>Hyphomicrobiales</taxon>
        <taxon>Stappiaceae</taxon>
        <taxon>Roseibium</taxon>
    </lineage>
</organism>
<feature type="domain" description="ABC transmembrane type-1" evidence="8">
    <location>
        <begin position="64"/>
        <end position="246"/>
    </location>
</feature>
<reference evidence="10" key="1">
    <citation type="submission" date="2015-07" db="EMBL/GenBank/DDBJ databases">
        <authorList>
            <person name="Rodrigo-Torres Lidia"/>
            <person name="Arahal R.David."/>
        </authorList>
    </citation>
    <scope>NUCLEOTIDE SEQUENCE [LARGE SCALE GENOMIC DNA]</scope>
    <source>
        <strain evidence="10">CECT 5096</strain>
    </source>
</reference>
<gene>
    <name evidence="9" type="primary">ssuC_1</name>
    <name evidence="9" type="ORF">LA5096_02044</name>
</gene>
<evidence type="ECO:0000256" key="5">
    <source>
        <dbReference type="ARBA" id="ARBA00022989"/>
    </source>
</evidence>
<keyword evidence="5 7" id="KW-1133">Transmembrane helix</keyword>
<keyword evidence="4 7" id="KW-0812">Transmembrane</keyword>
<evidence type="ECO:0000256" key="2">
    <source>
        <dbReference type="ARBA" id="ARBA00022448"/>
    </source>
</evidence>
<proteinExistence type="inferred from homology"/>
<dbReference type="CDD" id="cd06261">
    <property type="entry name" value="TM_PBP2"/>
    <property type="match status" value="1"/>
</dbReference>
<feature type="transmembrane region" description="Helical" evidence="7">
    <location>
        <begin position="218"/>
        <end position="245"/>
    </location>
</feature>
<dbReference type="GO" id="GO:0005886">
    <property type="term" value="C:plasma membrane"/>
    <property type="evidence" value="ECO:0007669"/>
    <property type="project" value="UniProtKB-SubCell"/>
</dbReference>
<keyword evidence="10" id="KW-1185">Reference proteome</keyword>
<dbReference type="Gene3D" id="1.10.3720.10">
    <property type="entry name" value="MetI-like"/>
    <property type="match status" value="1"/>
</dbReference>
<evidence type="ECO:0000259" key="8">
    <source>
        <dbReference type="PROSITE" id="PS50928"/>
    </source>
</evidence>
<dbReference type="InterPro" id="IPR035906">
    <property type="entry name" value="MetI-like_sf"/>
</dbReference>
<dbReference type="AlphaFoldDB" id="A0A0M7A3L0"/>
<evidence type="ECO:0000256" key="6">
    <source>
        <dbReference type="ARBA" id="ARBA00023136"/>
    </source>
</evidence>
<evidence type="ECO:0000313" key="9">
    <source>
        <dbReference type="EMBL" id="CTQ69161.1"/>
    </source>
</evidence>
<keyword evidence="3" id="KW-1003">Cell membrane</keyword>
<keyword evidence="6 7" id="KW-0472">Membrane</keyword>
<keyword evidence="2 7" id="KW-0813">Transport</keyword>
<comment type="similarity">
    <text evidence="7">Belongs to the binding-protein-dependent transport system permease family.</text>
</comment>
<dbReference type="SUPFAM" id="SSF161098">
    <property type="entry name" value="MetI-like"/>
    <property type="match status" value="1"/>
</dbReference>
<evidence type="ECO:0000313" key="10">
    <source>
        <dbReference type="Proteomes" id="UP000049983"/>
    </source>
</evidence>
<comment type="subcellular location">
    <subcellularLocation>
        <location evidence="1 7">Cell membrane</location>
        <topology evidence="1 7">Multi-pass membrane protein</topology>
    </subcellularLocation>
</comment>
<dbReference type="PANTHER" id="PTHR30151">
    <property type="entry name" value="ALKANE SULFONATE ABC TRANSPORTER-RELATED, MEMBRANE SUBUNIT"/>
    <property type="match status" value="1"/>
</dbReference>
<dbReference type="EMBL" id="CXWC01000005">
    <property type="protein sequence ID" value="CTQ69161.1"/>
    <property type="molecule type" value="Genomic_DNA"/>
</dbReference>
<protein>
    <submittedName>
        <fullName evidence="9">Putative aliphatic sulfonates transport permease protein SsuC</fullName>
    </submittedName>
</protein>
<dbReference type="GO" id="GO:0055085">
    <property type="term" value="P:transmembrane transport"/>
    <property type="evidence" value="ECO:0007669"/>
    <property type="project" value="InterPro"/>
</dbReference>
<dbReference type="STRING" id="311410.LA5095_06082"/>
<dbReference type="InterPro" id="IPR000515">
    <property type="entry name" value="MetI-like"/>
</dbReference>
<evidence type="ECO:0000256" key="1">
    <source>
        <dbReference type="ARBA" id="ARBA00004651"/>
    </source>
</evidence>
<feature type="transmembrane region" description="Helical" evidence="7">
    <location>
        <begin position="102"/>
        <end position="122"/>
    </location>
</feature>
<dbReference type="PANTHER" id="PTHR30151:SF38">
    <property type="entry name" value="ALIPHATIC SULFONATES TRANSPORT PERMEASE PROTEIN SSUC-RELATED"/>
    <property type="match status" value="1"/>
</dbReference>
<dbReference type="Pfam" id="PF00528">
    <property type="entry name" value="BPD_transp_1"/>
    <property type="match status" value="1"/>
</dbReference>
<feature type="transmembrane region" description="Helical" evidence="7">
    <location>
        <begin position="60"/>
        <end position="90"/>
    </location>
</feature>
<dbReference type="PROSITE" id="PS50928">
    <property type="entry name" value="ABC_TM1"/>
    <property type="match status" value="1"/>
</dbReference>
<dbReference type="Proteomes" id="UP000049983">
    <property type="component" value="Unassembled WGS sequence"/>
</dbReference>